<reference evidence="9" key="2">
    <citation type="submission" date="2015-03" db="UniProtKB">
        <authorList>
            <consortium name="EnsemblPlants"/>
        </authorList>
    </citation>
    <scope>IDENTIFICATION</scope>
</reference>
<dbReference type="GO" id="GO:0009536">
    <property type="term" value="C:plastid"/>
    <property type="evidence" value="ECO:0007669"/>
    <property type="project" value="UniProtKB-SubCell"/>
</dbReference>
<dbReference type="PANTHER" id="PTHR47546">
    <property type="entry name" value="S15/NS1, RNA-BINDING PROTEIN"/>
    <property type="match status" value="1"/>
</dbReference>
<evidence type="ECO:0000256" key="1">
    <source>
        <dbReference type="ARBA" id="ARBA00004474"/>
    </source>
</evidence>
<dbReference type="NCBIfam" id="TIGR00952">
    <property type="entry name" value="S15_bact"/>
    <property type="match status" value="1"/>
</dbReference>
<dbReference type="InterPro" id="IPR009068">
    <property type="entry name" value="uS15_NS1_RNA-bd_sf"/>
</dbReference>
<feature type="compositionally biased region" description="Low complexity" evidence="8">
    <location>
        <begin position="69"/>
        <end position="78"/>
    </location>
</feature>
<comment type="subcellular location">
    <subcellularLocation>
        <location evidence="1">Plastid</location>
    </subcellularLocation>
</comment>
<dbReference type="eggNOG" id="KOG2440">
    <property type="taxonomic scope" value="Eukaryota"/>
</dbReference>
<dbReference type="eggNOG" id="KOG2815">
    <property type="taxonomic scope" value="Eukaryota"/>
</dbReference>
<dbReference type="SMART" id="SM01387">
    <property type="entry name" value="Ribosomal_S15"/>
    <property type="match status" value="1"/>
</dbReference>
<evidence type="ECO:0000256" key="5">
    <source>
        <dbReference type="ARBA" id="ARBA00023274"/>
    </source>
</evidence>
<evidence type="ECO:0000256" key="6">
    <source>
        <dbReference type="ARBA" id="ARBA00035250"/>
    </source>
</evidence>
<feature type="region of interest" description="Disordered" evidence="8">
    <location>
        <begin position="20"/>
        <end position="79"/>
    </location>
</feature>
<dbReference type="SUPFAM" id="SSF47060">
    <property type="entry name" value="S15/NS1 RNA-binding domain"/>
    <property type="match status" value="1"/>
</dbReference>
<dbReference type="CDD" id="cd00353">
    <property type="entry name" value="Ribosomal_S15p_S13e"/>
    <property type="match status" value="1"/>
</dbReference>
<dbReference type="Gramene" id="Bo8g105870.1">
    <property type="protein sequence ID" value="Bo8g105870.1"/>
    <property type="gene ID" value="Bo8g105870"/>
</dbReference>
<comment type="similarity">
    <text evidence="2">Belongs to the universal ribosomal protein uS15 family.</text>
</comment>
<keyword evidence="5" id="KW-0687">Ribonucleoprotein</keyword>
<feature type="region of interest" description="Disordered" evidence="8">
    <location>
        <begin position="160"/>
        <end position="184"/>
    </location>
</feature>
<dbReference type="GO" id="GO:1990904">
    <property type="term" value="C:ribonucleoprotein complex"/>
    <property type="evidence" value="ECO:0007669"/>
    <property type="project" value="UniProtKB-KW"/>
</dbReference>
<keyword evidence="10" id="KW-1185">Reference proteome</keyword>
<dbReference type="EnsemblPlants" id="Bo8g105870.1">
    <property type="protein sequence ID" value="Bo8g105870.1"/>
    <property type="gene ID" value="Bo8g105870"/>
</dbReference>
<evidence type="ECO:0000256" key="7">
    <source>
        <dbReference type="ARBA" id="ARBA00035484"/>
    </source>
</evidence>
<evidence type="ECO:0000256" key="2">
    <source>
        <dbReference type="ARBA" id="ARBA00008434"/>
    </source>
</evidence>
<dbReference type="STRING" id="109376.A0A0D3DX37"/>
<organism evidence="9 10">
    <name type="scientific">Brassica oleracea var. oleracea</name>
    <dbReference type="NCBI Taxonomy" id="109376"/>
    <lineage>
        <taxon>Eukaryota</taxon>
        <taxon>Viridiplantae</taxon>
        <taxon>Streptophyta</taxon>
        <taxon>Embryophyta</taxon>
        <taxon>Tracheophyta</taxon>
        <taxon>Spermatophyta</taxon>
        <taxon>Magnoliopsida</taxon>
        <taxon>eudicotyledons</taxon>
        <taxon>Gunneridae</taxon>
        <taxon>Pentapetalae</taxon>
        <taxon>rosids</taxon>
        <taxon>malvids</taxon>
        <taxon>Brassicales</taxon>
        <taxon>Brassicaceae</taxon>
        <taxon>Brassiceae</taxon>
        <taxon>Brassica</taxon>
    </lineage>
</organism>
<protein>
    <recommendedName>
        <fullName evidence="6">Small ribosomal subunit protein uS15c</fullName>
    </recommendedName>
    <alternativeName>
        <fullName evidence="7">30S ribosomal protein S15, chloroplastic</fullName>
    </alternativeName>
</protein>
<evidence type="ECO:0000256" key="4">
    <source>
        <dbReference type="ARBA" id="ARBA00022980"/>
    </source>
</evidence>
<feature type="compositionally biased region" description="Polar residues" evidence="8">
    <location>
        <begin position="42"/>
        <end position="67"/>
    </location>
</feature>
<dbReference type="eggNOG" id="KOG1839">
    <property type="taxonomic scope" value="Eukaryota"/>
</dbReference>
<evidence type="ECO:0000313" key="9">
    <source>
        <dbReference type="EnsemblPlants" id="Bo8g105870.1"/>
    </source>
</evidence>
<dbReference type="GO" id="GO:0005840">
    <property type="term" value="C:ribosome"/>
    <property type="evidence" value="ECO:0007669"/>
    <property type="project" value="UniProtKB-KW"/>
</dbReference>
<evidence type="ECO:0000256" key="8">
    <source>
        <dbReference type="SAM" id="MobiDB-lite"/>
    </source>
</evidence>
<comment type="subunit">
    <text evidence="3">Part of the 30S ribosomal subunit.</text>
</comment>
<dbReference type="GO" id="GO:0006412">
    <property type="term" value="P:translation"/>
    <property type="evidence" value="ECO:0007669"/>
    <property type="project" value="InterPro"/>
</dbReference>
<dbReference type="OMA" id="SQPNTEM"/>
<dbReference type="InterPro" id="IPR005290">
    <property type="entry name" value="Ribosomal_uS15_bac-type"/>
</dbReference>
<dbReference type="PANTHER" id="PTHR47546:SF5">
    <property type="entry name" value="SMALL RIBOSOMAL SUBUNIT PROTEIN US15C"/>
    <property type="match status" value="1"/>
</dbReference>
<dbReference type="Gene3D" id="1.10.287.10">
    <property type="entry name" value="S15/NS1, RNA-binding"/>
    <property type="match status" value="1"/>
</dbReference>
<dbReference type="AlphaFoldDB" id="A0A0D3DX37"/>
<dbReference type="Pfam" id="PF00312">
    <property type="entry name" value="Ribosomal_S15"/>
    <property type="match status" value="1"/>
</dbReference>
<dbReference type="GO" id="GO:0003735">
    <property type="term" value="F:structural constituent of ribosome"/>
    <property type="evidence" value="ECO:0007669"/>
    <property type="project" value="InterPro"/>
</dbReference>
<sequence length="542" mass="60713">MALLLARRYRRFPSAPSLIRFFSNSSSDPPPKSANASVEKPPQSQSNSPFTDIKSTLKNNSSQARNHGSSRISGSGSSQDLSINLAKFQRRSAAPPPKSESPSTSFETLYKQNVAAGANSSDPSNLRGHDIDLSKLRENLKNLKSQPNTEMAGMSLRRRNVGSSDVSVIGKDMEDGNGREGETEEEVTMTEYLKMYREEELGEKLKMLRPEGKKEDGWFSLEELNERLVKLRQAEKKEVKNQRWNFSVLRNVIGTLEDDKAKNEAVPLQNLDILGYWDGTPEYKHYPPKDELVETYFHSDNLSSAEKMKIELTKVREDFKMSESDCGSARVQVAQLTTKIKHLTSALHKKDKHSRKGLVAMVHKRKKLLKYLRRTDWDSYCLVLSQLSLRDTPDYKIPDYKHEVQSSRINNALTLSYVLKGAFKIVEGPVSSTAGNPDSVLSPKLKESEKKLVVGNGGGGGCEASQVAEGGDKGEINMCPPTRLGQFYEFFSFSHLTPPIQCLLMLLMTALMKAFIEHNKFGNLPYGFRANTWVVPPVVANK</sequence>
<evidence type="ECO:0000256" key="3">
    <source>
        <dbReference type="ARBA" id="ARBA00011458"/>
    </source>
</evidence>
<reference evidence="9 10" key="1">
    <citation type="journal article" date="2014" name="Genome Biol.">
        <title>Transcriptome and methylome profiling reveals relics of genome dominance in the mesopolyploid Brassica oleracea.</title>
        <authorList>
            <person name="Parkin I.A."/>
            <person name="Koh C."/>
            <person name="Tang H."/>
            <person name="Robinson S.J."/>
            <person name="Kagale S."/>
            <person name="Clarke W.E."/>
            <person name="Town C.D."/>
            <person name="Nixon J."/>
            <person name="Krishnakumar V."/>
            <person name="Bidwell S.L."/>
            <person name="Denoeud F."/>
            <person name="Belcram H."/>
            <person name="Links M.G."/>
            <person name="Just J."/>
            <person name="Clarke C."/>
            <person name="Bender T."/>
            <person name="Huebert T."/>
            <person name="Mason A.S."/>
            <person name="Pires J.C."/>
            <person name="Barker G."/>
            <person name="Moore J."/>
            <person name="Walley P.G."/>
            <person name="Manoli S."/>
            <person name="Batley J."/>
            <person name="Edwards D."/>
            <person name="Nelson M.N."/>
            <person name="Wang X."/>
            <person name="Paterson A.H."/>
            <person name="King G."/>
            <person name="Bancroft I."/>
            <person name="Chalhoub B."/>
            <person name="Sharpe A.G."/>
        </authorList>
    </citation>
    <scope>NUCLEOTIDE SEQUENCE</scope>
    <source>
        <strain evidence="9 10">cv. TO1000</strain>
    </source>
</reference>
<proteinExistence type="inferred from homology"/>
<dbReference type="HAMAP" id="MF_01343_B">
    <property type="entry name" value="Ribosomal_uS15_B"/>
    <property type="match status" value="1"/>
</dbReference>
<dbReference type="InterPro" id="IPR000589">
    <property type="entry name" value="Ribosomal_uS15"/>
</dbReference>
<feature type="compositionally biased region" description="Basic and acidic residues" evidence="8">
    <location>
        <begin position="171"/>
        <end position="181"/>
    </location>
</feature>
<name>A0A0D3DX37_BRAOL</name>
<evidence type="ECO:0000313" key="10">
    <source>
        <dbReference type="Proteomes" id="UP000032141"/>
    </source>
</evidence>
<dbReference type="HOGENOM" id="CLU_037471_2_0_1"/>
<accession>A0A0D3DX37</accession>
<keyword evidence="4" id="KW-0689">Ribosomal protein</keyword>
<dbReference type="Proteomes" id="UP000032141">
    <property type="component" value="Chromosome C8"/>
</dbReference>